<name>A0A1W6SS78_9PROT</name>
<dbReference type="Proteomes" id="UP000012179">
    <property type="component" value="Chromosome"/>
</dbReference>
<organism evidence="3 4">
    <name type="scientific">Nitrosospira lacus</name>
    <dbReference type="NCBI Taxonomy" id="1288494"/>
    <lineage>
        <taxon>Bacteria</taxon>
        <taxon>Pseudomonadati</taxon>
        <taxon>Pseudomonadota</taxon>
        <taxon>Betaproteobacteria</taxon>
        <taxon>Nitrosomonadales</taxon>
        <taxon>Nitrosomonadaceae</taxon>
        <taxon>Nitrosospira</taxon>
    </lineage>
</organism>
<dbReference type="Pfam" id="PF02470">
    <property type="entry name" value="MlaD"/>
    <property type="match status" value="1"/>
</dbReference>
<dbReference type="OrthoDB" id="5294672at2"/>
<accession>A0A1W6SS78</accession>
<dbReference type="InterPro" id="IPR003399">
    <property type="entry name" value="Mce/MlaD"/>
</dbReference>
<gene>
    <name evidence="3" type="ORF">EBAPG3_013180</name>
</gene>
<proteinExistence type="predicted"/>
<dbReference type="PANTHER" id="PTHR36698:SF2">
    <property type="entry name" value="MCE_MLAD DOMAIN-CONTAINING PROTEIN"/>
    <property type="match status" value="1"/>
</dbReference>
<sequence length="307" mass="33097">MENRAHALAAGLFVIFLSAAVAAVAMWFSGGTATRDKYLLVSEFPVNGLNPQAVVRYRGVSVGKVENIRLDPENPHLILIRIAVDRELALTKNVYAQLGYQGLTGLAFVQLNDDGKQAERLKTDPDNPAQIPFRPSALDSIAESGQRLLGNANGLVERLNVLLNDQNQARFSHILRNTEGLTGSLHGAARQLEPGLKSLPGLAADANSVLKHTDQLIIDLNQITAKIGQQGGPVDSLSHTAGELTDTMHKLREATEGITRNSRGVDRFLMQLEEQPRSLLFGRSPPLPGPGEDGFVAPQVSPQGISK</sequence>
<dbReference type="PANTHER" id="PTHR36698">
    <property type="entry name" value="BLL5892 PROTEIN"/>
    <property type="match status" value="1"/>
</dbReference>
<evidence type="ECO:0000256" key="1">
    <source>
        <dbReference type="SAM" id="MobiDB-lite"/>
    </source>
</evidence>
<dbReference type="KEGG" id="nlc:EBAPG3_013180"/>
<evidence type="ECO:0000313" key="4">
    <source>
        <dbReference type="Proteomes" id="UP000012179"/>
    </source>
</evidence>
<evidence type="ECO:0000313" key="3">
    <source>
        <dbReference type="EMBL" id="ARO88646.1"/>
    </source>
</evidence>
<feature type="domain" description="Mce/MlaD" evidence="2">
    <location>
        <begin position="46"/>
        <end position="112"/>
    </location>
</feature>
<keyword evidence="4" id="KW-1185">Reference proteome</keyword>
<dbReference type="RefSeq" id="WP_004179422.1">
    <property type="nucleotide sequence ID" value="NZ_CP021106.3"/>
</dbReference>
<reference evidence="3 4" key="1">
    <citation type="journal article" date="2015" name="Int. J. Syst. Evol. Microbiol.">
        <title>Nitrosospira lacus sp. nov., a psychrotolerant, ammonia-oxidizing bacterium from sandy lake sediment.</title>
        <authorList>
            <person name="Urakawa H."/>
            <person name="Garcia J.C."/>
            <person name="Nielsen J.L."/>
            <person name="Le V.Q."/>
            <person name="Kozlowski J.A."/>
            <person name="Stein L.Y."/>
            <person name="Lim C.K."/>
            <person name="Pommerening-Roser A."/>
            <person name="Martens-Habbena W."/>
            <person name="Stahl D.A."/>
            <person name="Klotz M.G."/>
        </authorList>
    </citation>
    <scope>NUCLEOTIDE SEQUENCE [LARGE SCALE GENOMIC DNA]</scope>
    <source>
        <strain evidence="3 4">APG3</strain>
    </source>
</reference>
<protein>
    <submittedName>
        <fullName evidence="3">Mammalian cell entry protein</fullName>
    </submittedName>
</protein>
<dbReference type="AlphaFoldDB" id="A0A1W6SS78"/>
<dbReference type="eggNOG" id="COG1463">
    <property type="taxonomic scope" value="Bacteria"/>
</dbReference>
<evidence type="ECO:0000259" key="2">
    <source>
        <dbReference type="Pfam" id="PF02470"/>
    </source>
</evidence>
<feature type="region of interest" description="Disordered" evidence="1">
    <location>
        <begin position="279"/>
        <end position="307"/>
    </location>
</feature>
<dbReference type="EMBL" id="CP021106">
    <property type="protein sequence ID" value="ARO88646.1"/>
    <property type="molecule type" value="Genomic_DNA"/>
</dbReference>